<sequence length="580" mass="66281">MVPAKLGNINFLRSLHSFLPKIKKSGNGNIESLQTADLMKHAGLIHGSRSGFINWLPLGLRSLRKLELLIHNKMQNEAGAYEVKLSTISPKDLWEKSNRWNNKELFKLKDSKDAQYCLTATCEEDITNLMMNYITSYKNMPITVYQIGNKFRDEKRPRGGLLRAREFLMKDAYSFARSKAQAIEAFNNMNKVYDSLFTELKIPFKSAWADSGDIGGDLSKEYHYIHHSGEDTLFTCDHCNETFNMEKCESHPLAPGEYTGDLDVQYALTQDLSTLICFYYPKGKQFNWNLAKKELDSDINSISQILDNDKIISKFLENQDDMMLAHVIRVMDIRINSNCNFPDFPLKKYAKNNFTSITDVSIIDAIDGELCGSCEEGQLKSDKSIEVGHTFHLGTKYTESFGATYFDENSKPSLIEMGCYGIGVSRLIGAIAEITRDSKGFRWPSVISPYIVSICSQVNVSHKELNQERIDQVKDILYQSPILKNEIFSSFPDKTGIGKQIELSQLIGIPFNVIIGSKSWPNVEIEVRGIRWDNSHKWEDDYIKYKDDYKWEVIKTDQVEKHIVPVEHVGKVIEILIQDI</sequence>
<dbReference type="PANTHER" id="PTHR42753:SF2">
    <property type="entry name" value="PROLINE--TRNA LIGASE"/>
    <property type="match status" value="1"/>
</dbReference>
<dbReference type="eggNOG" id="KOG2324">
    <property type="taxonomic scope" value="Eukaryota"/>
</dbReference>
<comment type="catalytic activity">
    <reaction evidence="9">
        <text>tRNA(Pro) + L-proline + ATP = L-prolyl-tRNA(Pro) + AMP + diphosphate</text>
        <dbReference type="Rhea" id="RHEA:14305"/>
        <dbReference type="Rhea" id="RHEA-COMP:9700"/>
        <dbReference type="Rhea" id="RHEA-COMP:9702"/>
        <dbReference type="ChEBI" id="CHEBI:30616"/>
        <dbReference type="ChEBI" id="CHEBI:33019"/>
        <dbReference type="ChEBI" id="CHEBI:60039"/>
        <dbReference type="ChEBI" id="CHEBI:78442"/>
        <dbReference type="ChEBI" id="CHEBI:78532"/>
        <dbReference type="ChEBI" id="CHEBI:456215"/>
        <dbReference type="EC" id="6.1.1.15"/>
    </reaction>
</comment>
<accession>A7TMW1</accession>
<evidence type="ECO:0000313" key="11">
    <source>
        <dbReference type="EMBL" id="EDO16433.1"/>
    </source>
</evidence>
<keyword evidence="6" id="KW-0648">Protein biosynthesis</keyword>
<dbReference type="InParanoid" id="A7TMW1"/>
<evidence type="ECO:0000256" key="9">
    <source>
        <dbReference type="ARBA" id="ARBA00047671"/>
    </source>
</evidence>
<dbReference type="GO" id="GO:0005524">
    <property type="term" value="F:ATP binding"/>
    <property type="evidence" value="ECO:0007669"/>
    <property type="project" value="UniProtKB-KW"/>
</dbReference>
<dbReference type="InterPro" id="IPR036621">
    <property type="entry name" value="Anticodon-bd_dom_sf"/>
</dbReference>
<dbReference type="FunCoup" id="A7TMW1">
    <property type="interactions" value="454"/>
</dbReference>
<dbReference type="GO" id="GO:0004827">
    <property type="term" value="F:proline-tRNA ligase activity"/>
    <property type="evidence" value="ECO:0007669"/>
    <property type="project" value="UniProtKB-EC"/>
</dbReference>
<dbReference type="PANTHER" id="PTHR42753">
    <property type="entry name" value="MITOCHONDRIAL RIBOSOME PROTEIN L39/PROLYL-TRNA LIGASE FAMILY MEMBER"/>
    <property type="match status" value="1"/>
</dbReference>
<reference evidence="11 12" key="1">
    <citation type="journal article" date="2007" name="Proc. Natl. Acad. Sci. U.S.A.">
        <title>Independent sorting-out of thousands of duplicated gene pairs in two yeast species descended from a whole-genome duplication.</title>
        <authorList>
            <person name="Scannell D.R."/>
            <person name="Frank A.C."/>
            <person name="Conant G.C."/>
            <person name="Byrne K.P."/>
            <person name="Woolfit M."/>
            <person name="Wolfe K.H."/>
        </authorList>
    </citation>
    <scope>NUCLEOTIDE SEQUENCE [LARGE SCALE GENOMIC DNA]</scope>
    <source>
        <strain evidence="12">ATCC 22028 / DSM 70294 / BCRC 21397 / CBS 2163 / NBRC 10782 / NRRL Y-8283 / UCD 57-17</strain>
    </source>
</reference>
<dbReference type="GO" id="GO:0006433">
    <property type="term" value="P:prolyl-tRNA aminoacylation"/>
    <property type="evidence" value="ECO:0007669"/>
    <property type="project" value="InterPro"/>
</dbReference>
<dbReference type="InterPro" id="IPR050062">
    <property type="entry name" value="Pro-tRNA_synthetase"/>
</dbReference>
<dbReference type="NCBIfam" id="TIGR00409">
    <property type="entry name" value="proS_fam_II"/>
    <property type="match status" value="1"/>
</dbReference>
<evidence type="ECO:0000256" key="4">
    <source>
        <dbReference type="ARBA" id="ARBA00022741"/>
    </source>
</evidence>
<dbReference type="PROSITE" id="PS50862">
    <property type="entry name" value="AA_TRNA_LIGASE_II"/>
    <property type="match status" value="1"/>
</dbReference>
<dbReference type="Pfam" id="PF00587">
    <property type="entry name" value="tRNA-synt_2b"/>
    <property type="match status" value="1"/>
</dbReference>
<dbReference type="SUPFAM" id="SSF52954">
    <property type="entry name" value="Class II aaRS ABD-related"/>
    <property type="match status" value="1"/>
</dbReference>
<dbReference type="EMBL" id="DS480425">
    <property type="protein sequence ID" value="EDO16433.1"/>
    <property type="molecule type" value="Genomic_DNA"/>
</dbReference>
<evidence type="ECO:0000256" key="7">
    <source>
        <dbReference type="ARBA" id="ARBA00023146"/>
    </source>
</evidence>
<keyword evidence="12" id="KW-1185">Reference proteome</keyword>
<dbReference type="GO" id="GO:0005739">
    <property type="term" value="C:mitochondrion"/>
    <property type="evidence" value="ECO:0007669"/>
    <property type="project" value="TreeGrafter"/>
</dbReference>
<dbReference type="PhylomeDB" id="A7TMW1"/>
<dbReference type="RefSeq" id="XP_001644291.1">
    <property type="nucleotide sequence ID" value="XM_001644241.1"/>
</dbReference>
<organism evidence="12">
    <name type="scientific">Vanderwaltozyma polyspora (strain ATCC 22028 / DSM 70294 / BCRC 21397 / CBS 2163 / NBRC 10782 / NRRL Y-8283 / UCD 57-17)</name>
    <name type="common">Kluyveromyces polysporus</name>
    <dbReference type="NCBI Taxonomy" id="436907"/>
    <lineage>
        <taxon>Eukaryota</taxon>
        <taxon>Fungi</taxon>
        <taxon>Dikarya</taxon>
        <taxon>Ascomycota</taxon>
        <taxon>Saccharomycotina</taxon>
        <taxon>Saccharomycetes</taxon>
        <taxon>Saccharomycetales</taxon>
        <taxon>Saccharomycetaceae</taxon>
        <taxon>Vanderwaltozyma</taxon>
    </lineage>
</organism>
<dbReference type="InterPro" id="IPR002316">
    <property type="entry name" value="Pro-tRNA-ligase_IIa"/>
</dbReference>
<dbReference type="OrthoDB" id="10267474at2759"/>
<dbReference type="InterPro" id="IPR006195">
    <property type="entry name" value="aa-tRNA-synth_II"/>
</dbReference>
<keyword evidence="4" id="KW-0547">Nucleotide-binding</keyword>
<proteinExistence type="inferred from homology"/>
<evidence type="ECO:0000256" key="5">
    <source>
        <dbReference type="ARBA" id="ARBA00022840"/>
    </source>
</evidence>
<evidence type="ECO:0000256" key="3">
    <source>
        <dbReference type="ARBA" id="ARBA00022598"/>
    </source>
</evidence>
<dbReference type="Proteomes" id="UP000000267">
    <property type="component" value="Unassembled WGS sequence"/>
</dbReference>
<name>A7TMW1_VANPO</name>
<dbReference type="PRINTS" id="PR01046">
    <property type="entry name" value="TRNASYNTHPRO"/>
</dbReference>
<keyword evidence="7" id="KW-0030">Aminoacyl-tRNA synthetase</keyword>
<dbReference type="SUPFAM" id="SSF55681">
    <property type="entry name" value="Class II aaRS and biotin synthetases"/>
    <property type="match status" value="1"/>
</dbReference>
<feature type="domain" description="Aminoacyl-transfer RNA synthetases class-II family profile" evidence="10">
    <location>
        <begin position="59"/>
        <end position="444"/>
    </location>
</feature>
<dbReference type="InterPro" id="IPR002314">
    <property type="entry name" value="aa-tRNA-synt_IIb"/>
</dbReference>
<dbReference type="EC" id="6.1.1.15" evidence="2"/>
<dbReference type="HOGENOM" id="CLU_016739_0_0_1"/>
<evidence type="ECO:0000256" key="1">
    <source>
        <dbReference type="ARBA" id="ARBA00008226"/>
    </source>
</evidence>
<keyword evidence="5" id="KW-0067">ATP-binding</keyword>
<gene>
    <name evidence="11" type="ORF">Kpol_1030p43</name>
</gene>
<dbReference type="Gene3D" id="3.30.930.10">
    <property type="entry name" value="Bira Bifunctional Protein, Domain 2"/>
    <property type="match status" value="2"/>
</dbReference>
<evidence type="ECO:0000256" key="8">
    <source>
        <dbReference type="ARBA" id="ARBA00029731"/>
    </source>
</evidence>
<protein>
    <recommendedName>
        <fullName evidence="2">proline--tRNA ligase</fullName>
        <ecNumber evidence="2">6.1.1.15</ecNumber>
    </recommendedName>
    <alternativeName>
        <fullName evidence="8">Prolyl-tRNA synthetase</fullName>
    </alternativeName>
</protein>
<evidence type="ECO:0000259" key="10">
    <source>
        <dbReference type="PROSITE" id="PS50862"/>
    </source>
</evidence>
<dbReference type="Gene3D" id="3.40.50.800">
    <property type="entry name" value="Anticodon-binding domain"/>
    <property type="match status" value="1"/>
</dbReference>
<dbReference type="AlphaFoldDB" id="A7TMW1"/>
<dbReference type="OMA" id="NCDYAAN"/>
<dbReference type="InterPro" id="IPR004500">
    <property type="entry name" value="Pro-tRNA-synth_IIa_bac-type"/>
</dbReference>
<dbReference type="STRING" id="436907.A7TMW1"/>
<keyword evidence="3" id="KW-0436">Ligase</keyword>
<dbReference type="KEGG" id="vpo:Kpol_1030p43"/>
<evidence type="ECO:0000256" key="2">
    <source>
        <dbReference type="ARBA" id="ARBA00012831"/>
    </source>
</evidence>
<evidence type="ECO:0000256" key="6">
    <source>
        <dbReference type="ARBA" id="ARBA00022917"/>
    </source>
</evidence>
<comment type="similarity">
    <text evidence="1">Belongs to the class-II aminoacyl-tRNA synthetase family.</text>
</comment>
<evidence type="ECO:0000313" key="12">
    <source>
        <dbReference type="Proteomes" id="UP000000267"/>
    </source>
</evidence>
<dbReference type="GeneID" id="5544566"/>
<dbReference type="InterPro" id="IPR045864">
    <property type="entry name" value="aa-tRNA-synth_II/BPL/LPL"/>
</dbReference>